<dbReference type="Proteomes" id="UP001341840">
    <property type="component" value="Unassembled WGS sequence"/>
</dbReference>
<evidence type="ECO:0000313" key="2">
    <source>
        <dbReference type="Proteomes" id="UP001341840"/>
    </source>
</evidence>
<keyword evidence="2" id="KW-1185">Reference proteome</keyword>
<dbReference type="EMBL" id="JASCZI010211640">
    <property type="protein sequence ID" value="MED6195434.1"/>
    <property type="molecule type" value="Genomic_DNA"/>
</dbReference>
<proteinExistence type="predicted"/>
<organism evidence="1 2">
    <name type="scientific">Stylosanthes scabra</name>
    <dbReference type="NCBI Taxonomy" id="79078"/>
    <lineage>
        <taxon>Eukaryota</taxon>
        <taxon>Viridiplantae</taxon>
        <taxon>Streptophyta</taxon>
        <taxon>Embryophyta</taxon>
        <taxon>Tracheophyta</taxon>
        <taxon>Spermatophyta</taxon>
        <taxon>Magnoliopsida</taxon>
        <taxon>eudicotyledons</taxon>
        <taxon>Gunneridae</taxon>
        <taxon>Pentapetalae</taxon>
        <taxon>rosids</taxon>
        <taxon>fabids</taxon>
        <taxon>Fabales</taxon>
        <taxon>Fabaceae</taxon>
        <taxon>Papilionoideae</taxon>
        <taxon>50 kb inversion clade</taxon>
        <taxon>dalbergioids sensu lato</taxon>
        <taxon>Dalbergieae</taxon>
        <taxon>Pterocarpus clade</taxon>
        <taxon>Stylosanthes</taxon>
    </lineage>
</organism>
<reference evidence="1 2" key="1">
    <citation type="journal article" date="2023" name="Plants (Basel)">
        <title>Bridging the Gap: Combining Genomics and Transcriptomics Approaches to Understand Stylosanthes scabra, an Orphan Legume from the Brazilian Caatinga.</title>
        <authorList>
            <person name="Ferreira-Neto J.R.C."/>
            <person name="da Silva M.D."/>
            <person name="Binneck E."/>
            <person name="de Melo N.F."/>
            <person name="da Silva R.H."/>
            <person name="de Melo A.L.T.M."/>
            <person name="Pandolfi V."/>
            <person name="Bustamante F.O."/>
            <person name="Brasileiro-Vidal A.C."/>
            <person name="Benko-Iseppon A.M."/>
        </authorList>
    </citation>
    <scope>NUCLEOTIDE SEQUENCE [LARGE SCALE GENOMIC DNA]</scope>
    <source>
        <tissue evidence="1">Leaves</tissue>
    </source>
</reference>
<gene>
    <name evidence="1" type="ORF">PIB30_037791</name>
</gene>
<sequence>MQAHSLTFFVASFPFSPSINSITVFFNPSLLTNPLTDPSLVLTLTPTLISSTTSLAAICCSHANGHAKIGTPAQTLSNTEFQPHWLTNPLTLFLFGSPTPSPPFLYFFSLFLQTL</sequence>
<accession>A0ABU6XCZ9</accession>
<protein>
    <submittedName>
        <fullName evidence="1">Uncharacterized protein</fullName>
    </submittedName>
</protein>
<name>A0ABU6XCZ9_9FABA</name>
<evidence type="ECO:0000313" key="1">
    <source>
        <dbReference type="EMBL" id="MED6195434.1"/>
    </source>
</evidence>
<comment type="caution">
    <text evidence="1">The sequence shown here is derived from an EMBL/GenBank/DDBJ whole genome shotgun (WGS) entry which is preliminary data.</text>
</comment>